<dbReference type="OrthoDB" id="37244at2759"/>
<name>A0A7R8WU33_9CRUS</name>
<feature type="non-terminal residue" evidence="8">
    <location>
        <position position="150"/>
    </location>
</feature>
<dbReference type="GO" id="GO:0006740">
    <property type="term" value="P:NADPH regeneration"/>
    <property type="evidence" value="ECO:0007669"/>
    <property type="project" value="TreeGrafter"/>
</dbReference>
<evidence type="ECO:0000256" key="6">
    <source>
        <dbReference type="SAM" id="MobiDB-lite"/>
    </source>
</evidence>
<dbReference type="SMART" id="SM01002">
    <property type="entry name" value="AlaDh_PNT_C"/>
    <property type="match status" value="1"/>
</dbReference>
<dbReference type="GO" id="GO:0008750">
    <property type="term" value="F:proton-translocating NAD(P)+ transhydrogenase activity"/>
    <property type="evidence" value="ECO:0007669"/>
    <property type="project" value="UniProtKB-EC"/>
</dbReference>
<dbReference type="SUPFAM" id="SSF51735">
    <property type="entry name" value="NAD(P)-binding Rossmann-fold domains"/>
    <property type="match status" value="1"/>
</dbReference>
<sequence length="150" mass="15900">MANIAGYRSVIEAANHFGRFLNGQITAAGKVEPAKVLVIGAGVAGLAAIGTAKSLGAIVRAFDTRKEVAEQIESMGAEFLTVDMDEDGSTSSGYSKDMGKAEDFKIDMEDDIIKRAMVTYEGAIHWPPEPLPVSPQQAKSETSVEPPVDT</sequence>
<dbReference type="InterPro" id="IPR007698">
    <property type="entry name" value="AlaDH/PNT_NAD(H)-bd"/>
</dbReference>
<evidence type="ECO:0000256" key="3">
    <source>
        <dbReference type="ARBA" id="ARBA00022967"/>
    </source>
</evidence>
<dbReference type="InterPro" id="IPR036291">
    <property type="entry name" value="NAD(P)-bd_dom_sf"/>
</dbReference>
<feature type="compositionally biased region" description="Polar residues" evidence="6">
    <location>
        <begin position="134"/>
        <end position="143"/>
    </location>
</feature>
<dbReference type="EC" id="7.1.1.1" evidence="1"/>
<evidence type="ECO:0000256" key="4">
    <source>
        <dbReference type="ARBA" id="ARBA00023027"/>
    </source>
</evidence>
<evidence type="ECO:0000256" key="2">
    <source>
        <dbReference type="ARBA" id="ARBA00022857"/>
    </source>
</evidence>
<dbReference type="Gene3D" id="3.40.50.720">
    <property type="entry name" value="NAD(P)-binding Rossmann-like Domain"/>
    <property type="match status" value="1"/>
</dbReference>
<dbReference type="PANTHER" id="PTHR10160:SF19">
    <property type="entry name" value="PROTON-TRANSLOCATING NAD(P)(+) TRANSHYDROGENASE"/>
    <property type="match status" value="1"/>
</dbReference>
<reference evidence="8" key="1">
    <citation type="submission" date="2020-11" db="EMBL/GenBank/DDBJ databases">
        <authorList>
            <person name="Tran Van P."/>
        </authorList>
    </citation>
    <scope>NUCLEOTIDE SEQUENCE</scope>
</reference>
<dbReference type="InterPro" id="IPR008143">
    <property type="entry name" value="Ala_DH/PNT_CS2"/>
</dbReference>
<keyword evidence="2" id="KW-0521">NADP</keyword>
<feature type="region of interest" description="Disordered" evidence="6">
    <location>
        <begin position="127"/>
        <end position="150"/>
    </location>
</feature>
<comment type="catalytic activity">
    <reaction evidence="5">
        <text>NAD(+) + NADPH + H(+)(in) = NADH + NADP(+) + H(+)(out)</text>
        <dbReference type="Rhea" id="RHEA:47992"/>
        <dbReference type="ChEBI" id="CHEBI:15378"/>
        <dbReference type="ChEBI" id="CHEBI:57540"/>
        <dbReference type="ChEBI" id="CHEBI:57783"/>
        <dbReference type="ChEBI" id="CHEBI:57945"/>
        <dbReference type="ChEBI" id="CHEBI:58349"/>
        <dbReference type="EC" id="7.1.1.1"/>
    </reaction>
</comment>
<accession>A0A7R8WU33</accession>
<evidence type="ECO:0000259" key="7">
    <source>
        <dbReference type="SMART" id="SM01002"/>
    </source>
</evidence>
<evidence type="ECO:0000313" key="8">
    <source>
        <dbReference type="EMBL" id="CAD7237266.1"/>
    </source>
</evidence>
<dbReference type="GO" id="GO:0016491">
    <property type="term" value="F:oxidoreductase activity"/>
    <property type="evidence" value="ECO:0007669"/>
    <property type="project" value="InterPro"/>
</dbReference>
<gene>
    <name evidence="8" type="ORF">CTOB1V02_LOCUS15081</name>
</gene>
<evidence type="ECO:0000256" key="5">
    <source>
        <dbReference type="ARBA" id="ARBA00048202"/>
    </source>
</evidence>
<protein>
    <recommendedName>
        <fullName evidence="1">proton-translocating NAD(P)(+) transhydrogenase</fullName>
        <ecNumber evidence="1">7.1.1.1</ecNumber>
    </recommendedName>
</protein>
<keyword evidence="3" id="KW-1278">Translocase</keyword>
<dbReference type="EMBL" id="OB686262">
    <property type="protein sequence ID" value="CAD7237266.1"/>
    <property type="molecule type" value="Genomic_DNA"/>
</dbReference>
<dbReference type="PANTHER" id="PTHR10160">
    <property type="entry name" value="NAD(P) TRANSHYDROGENASE"/>
    <property type="match status" value="1"/>
</dbReference>
<evidence type="ECO:0000256" key="1">
    <source>
        <dbReference type="ARBA" id="ARBA00012943"/>
    </source>
</evidence>
<proteinExistence type="predicted"/>
<keyword evidence="4" id="KW-0520">NAD</keyword>
<organism evidence="8">
    <name type="scientific">Cyprideis torosa</name>
    <dbReference type="NCBI Taxonomy" id="163714"/>
    <lineage>
        <taxon>Eukaryota</taxon>
        <taxon>Metazoa</taxon>
        <taxon>Ecdysozoa</taxon>
        <taxon>Arthropoda</taxon>
        <taxon>Crustacea</taxon>
        <taxon>Oligostraca</taxon>
        <taxon>Ostracoda</taxon>
        <taxon>Podocopa</taxon>
        <taxon>Podocopida</taxon>
        <taxon>Cytherocopina</taxon>
        <taxon>Cytheroidea</taxon>
        <taxon>Cytherideidae</taxon>
        <taxon>Cyprideis</taxon>
    </lineage>
</organism>
<dbReference type="GO" id="GO:0050661">
    <property type="term" value="F:NADP binding"/>
    <property type="evidence" value="ECO:0007669"/>
    <property type="project" value="TreeGrafter"/>
</dbReference>
<dbReference type="AlphaFoldDB" id="A0A7R8WU33"/>
<feature type="domain" description="Alanine dehydrogenase/pyridine nucleotide transhydrogenase NAD(H)-binding" evidence="7">
    <location>
        <begin position="14"/>
        <end position="149"/>
    </location>
</feature>
<dbReference type="PROSITE" id="PS00837">
    <property type="entry name" value="ALADH_PNT_2"/>
    <property type="match status" value="1"/>
</dbReference>
<dbReference type="Pfam" id="PF01262">
    <property type="entry name" value="AlaDh_PNT_C"/>
    <property type="match status" value="1"/>
</dbReference>